<proteinExistence type="predicted"/>
<keyword evidence="4" id="KW-1185">Reference proteome</keyword>
<sequence length="150" mass="17233">MKLRSPLPNLDGATAWFNGEVRREDLLGEKATLVHFWSVSCYLCKEAMPDLNRLCEKYKDHLNVVAVHMPRTDEDRDLITVKQIAAELEMTQPIYVDNDYVLSDLFGNEYVPSYYVFDRSGSLRHYQAGGKGMKMLEQRLERIIGVQGTS</sequence>
<dbReference type="PROSITE" id="PS51352">
    <property type="entry name" value="THIOREDOXIN_2"/>
    <property type="match status" value="1"/>
</dbReference>
<dbReference type="Gene3D" id="3.40.30.10">
    <property type="entry name" value="Glutaredoxin"/>
    <property type="match status" value="1"/>
</dbReference>
<dbReference type="GO" id="GO:0016209">
    <property type="term" value="F:antioxidant activity"/>
    <property type="evidence" value="ECO:0007669"/>
    <property type="project" value="InterPro"/>
</dbReference>
<dbReference type="RefSeq" id="WP_208651866.1">
    <property type="nucleotide sequence ID" value="NZ_CP036528.1"/>
</dbReference>
<name>A0A4P6UUC2_9BACL</name>
<dbReference type="InterPro" id="IPR000866">
    <property type="entry name" value="AhpC/TSA"/>
</dbReference>
<accession>A0A4P6UUC2</accession>
<evidence type="ECO:0000313" key="3">
    <source>
        <dbReference type="EMBL" id="QBK25478.1"/>
    </source>
</evidence>
<evidence type="ECO:0000259" key="2">
    <source>
        <dbReference type="PROSITE" id="PS51352"/>
    </source>
</evidence>
<dbReference type="InterPro" id="IPR050553">
    <property type="entry name" value="Thioredoxin_ResA/DsbE_sf"/>
</dbReference>
<dbReference type="EMBL" id="CP036528">
    <property type="protein sequence ID" value="QBK25478.1"/>
    <property type="molecule type" value="Genomic_DNA"/>
</dbReference>
<dbReference type="PANTHER" id="PTHR42852:SF12">
    <property type="entry name" value="THIOL-DISULFIDE OXIDOREDUCTASE YKUV"/>
    <property type="match status" value="1"/>
</dbReference>
<dbReference type="AlphaFoldDB" id="A0A4P6UUC2"/>
<dbReference type="Pfam" id="PF00578">
    <property type="entry name" value="AhpC-TSA"/>
    <property type="match status" value="1"/>
</dbReference>
<organism evidence="3 4">
    <name type="scientific">Ureibacillus thermophilus</name>
    <dbReference type="NCBI Taxonomy" id="367743"/>
    <lineage>
        <taxon>Bacteria</taxon>
        <taxon>Bacillati</taxon>
        <taxon>Bacillota</taxon>
        <taxon>Bacilli</taxon>
        <taxon>Bacillales</taxon>
        <taxon>Caryophanaceae</taxon>
        <taxon>Ureibacillus</taxon>
    </lineage>
</organism>
<dbReference type="GO" id="GO:0016491">
    <property type="term" value="F:oxidoreductase activity"/>
    <property type="evidence" value="ECO:0007669"/>
    <property type="project" value="InterPro"/>
</dbReference>
<dbReference type="KEGG" id="uth:DKZ56_06195"/>
<dbReference type="InterPro" id="IPR036249">
    <property type="entry name" value="Thioredoxin-like_sf"/>
</dbReference>
<keyword evidence="1" id="KW-1015">Disulfide bond</keyword>
<evidence type="ECO:0000313" key="4">
    <source>
        <dbReference type="Proteomes" id="UP000291151"/>
    </source>
</evidence>
<dbReference type="PANTHER" id="PTHR42852">
    <property type="entry name" value="THIOL:DISULFIDE INTERCHANGE PROTEIN DSBE"/>
    <property type="match status" value="1"/>
</dbReference>
<gene>
    <name evidence="3" type="ORF">DKZ56_06195</name>
</gene>
<dbReference type="SUPFAM" id="SSF52833">
    <property type="entry name" value="Thioredoxin-like"/>
    <property type="match status" value="1"/>
</dbReference>
<dbReference type="Proteomes" id="UP000291151">
    <property type="component" value="Chromosome"/>
</dbReference>
<protein>
    <submittedName>
        <fullName evidence="3">Redoxin domain-containing protein</fullName>
    </submittedName>
</protein>
<feature type="domain" description="Thioredoxin" evidence="2">
    <location>
        <begin position="1"/>
        <end position="145"/>
    </location>
</feature>
<reference evidence="3 4" key="1">
    <citation type="submission" date="2019-02" db="EMBL/GenBank/DDBJ databases">
        <title>Ureibacillus thermophilus.</title>
        <authorList>
            <person name="Sunny J.S."/>
            <person name="Natarajan A."/>
            <person name="Saleena L.M."/>
        </authorList>
    </citation>
    <scope>NUCLEOTIDE SEQUENCE [LARGE SCALE GENOMIC DNA]</scope>
    <source>
        <strain evidence="3 4">LM102</strain>
    </source>
</reference>
<dbReference type="InterPro" id="IPR013766">
    <property type="entry name" value="Thioredoxin_domain"/>
</dbReference>
<evidence type="ECO:0000256" key="1">
    <source>
        <dbReference type="ARBA" id="ARBA00023157"/>
    </source>
</evidence>